<feature type="domain" description="DUF4424" evidence="2">
    <location>
        <begin position="137"/>
        <end position="207"/>
    </location>
</feature>
<dbReference type="Pfam" id="PF14415">
    <property type="entry name" value="DUF4424"/>
    <property type="match status" value="1"/>
</dbReference>
<name>A0A938BU23_UNCW3</name>
<dbReference type="Gene3D" id="2.60.40.3680">
    <property type="match status" value="1"/>
</dbReference>
<evidence type="ECO:0000313" key="4">
    <source>
        <dbReference type="Proteomes" id="UP000779900"/>
    </source>
</evidence>
<organism evidence="3 4">
    <name type="scientific">candidate division WOR-3 bacterium</name>
    <dbReference type="NCBI Taxonomy" id="2052148"/>
    <lineage>
        <taxon>Bacteria</taxon>
        <taxon>Bacteria division WOR-3</taxon>
    </lineage>
</organism>
<evidence type="ECO:0000256" key="1">
    <source>
        <dbReference type="SAM" id="MobiDB-lite"/>
    </source>
</evidence>
<evidence type="ECO:0000259" key="2">
    <source>
        <dbReference type="Pfam" id="PF14415"/>
    </source>
</evidence>
<evidence type="ECO:0000313" key="3">
    <source>
        <dbReference type="EMBL" id="MBM3332534.1"/>
    </source>
</evidence>
<accession>A0A938BU23</accession>
<proteinExistence type="predicted"/>
<dbReference type="InterPro" id="IPR025538">
    <property type="entry name" value="DUF4424"/>
</dbReference>
<dbReference type="Proteomes" id="UP000779900">
    <property type="component" value="Unassembled WGS sequence"/>
</dbReference>
<reference evidence="3" key="1">
    <citation type="submission" date="2019-03" db="EMBL/GenBank/DDBJ databases">
        <title>Lake Tanganyika Metagenome-Assembled Genomes (MAGs).</title>
        <authorList>
            <person name="Tran P."/>
        </authorList>
    </citation>
    <scope>NUCLEOTIDE SEQUENCE</scope>
    <source>
        <strain evidence="3">K_DeepCast_150m_m2_040</strain>
    </source>
</reference>
<sequence length="210" mass="24155">MARPSLAVVCSLLALTTCRKPAPVSPVHFAREEITMDVRPGTLEVRGMYHFTCSAREAIVASVFYPFPLDSTHMYPDSMELRTPSADRQTPNVPEPDSELRRSALEPRTFVKQDSGVAFRMRFRPNAEDSFFAYYRQPLKANSAAYIVTTTRRWKRPIDLAQFRVTVPASFKDVKLTYKPDSFAKSDSAVTYYFTRKKFYPDRDVTVTWR</sequence>
<comment type="caution">
    <text evidence="3">The sequence shown here is derived from an EMBL/GenBank/DDBJ whole genome shotgun (WGS) entry which is preliminary data.</text>
</comment>
<dbReference type="EMBL" id="VGIR01000098">
    <property type="protein sequence ID" value="MBM3332534.1"/>
    <property type="molecule type" value="Genomic_DNA"/>
</dbReference>
<feature type="region of interest" description="Disordered" evidence="1">
    <location>
        <begin position="78"/>
        <end position="102"/>
    </location>
</feature>
<dbReference type="AlphaFoldDB" id="A0A938BU23"/>
<protein>
    <submittedName>
        <fullName evidence="3">DUF4424 domain-containing protein</fullName>
    </submittedName>
</protein>
<gene>
    <name evidence="3" type="ORF">FJY68_11925</name>
</gene>